<evidence type="ECO:0000256" key="7">
    <source>
        <dbReference type="ARBA" id="ARBA00022679"/>
    </source>
</evidence>
<evidence type="ECO:0000313" key="14">
    <source>
        <dbReference type="EMBL" id="GIH20890.1"/>
    </source>
</evidence>
<organism evidence="14 15">
    <name type="scientific">Rugosimonospora africana</name>
    <dbReference type="NCBI Taxonomy" id="556532"/>
    <lineage>
        <taxon>Bacteria</taxon>
        <taxon>Bacillati</taxon>
        <taxon>Actinomycetota</taxon>
        <taxon>Actinomycetes</taxon>
        <taxon>Micromonosporales</taxon>
        <taxon>Micromonosporaceae</taxon>
        <taxon>Rugosimonospora</taxon>
    </lineage>
</organism>
<dbReference type="Pfam" id="PF02780">
    <property type="entry name" value="Transketolase_C"/>
    <property type="match status" value="1"/>
</dbReference>
<keyword evidence="10" id="KW-0460">Magnesium</keyword>
<evidence type="ECO:0000256" key="9">
    <source>
        <dbReference type="ARBA" id="ARBA00022837"/>
    </source>
</evidence>
<dbReference type="InterPro" id="IPR020826">
    <property type="entry name" value="Transketolase_BS"/>
</dbReference>
<evidence type="ECO:0000256" key="2">
    <source>
        <dbReference type="ARBA" id="ARBA00001936"/>
    </source>
</evidence>
<comment type="cofactor">
    <cofactor evidence="2">
        <name>Mn(2+)</name>
        <dbReference type="ChEBI" id="CHEBI:29035"/>
    </cofactor>
</comment>
<accession>A0A8J3VW10</accession>
<dbReference type="CDD" id="cd02012">
    <property type="entry name" value="TPP_TK"/>
    <property type="match status" value="1"/>
</dbReference>
<dbReference type="Pfam" id="PF00456">
    <property type="entry name" value="Transketolase_N"/>
    <property type="match status" value="1"/>
</dbReference>
<evidence type="ECO:0000256" key="12">
    <source>
        <dbReference type="SAM" id="MobiDB-lite"/>
    </source>
</evidence>
<dbReference type="InterPro" id="IPR009014">
    <property type="entry name" value="Transketo_C/PFOR_II"/>
</dbReference>
<dbReference type="SMART" id="SM00861">
    <property type="entry name" value="Transket_pyr"/>
    <property type="match status" value="1"/>
</dbReference>
<dbReference type="PANTHER" id="PTHR43195:SF1">
    <property type="entry name" value="FI06132P-RELATED"/>
    <property type="match status" value="1"/>
</dbReference>
<dbReference type="InterPro" id="IPR033248">
    <property type="entry name" value="Transketolase_C"/>
</dbReference>
<dbReference type="PANTHER" id="PTHR43195">
    <property type="entry name" value="TRANSKETOLASE"/>
    <property type="match status" value="1"/>
</dbReference>
<dbReference type="PROSITE" id="PS00802">
    <property type="entry name" value="TRANSKETOLASE_2"/>
    <property type="match status" value="1"/>
</dbReference>
<dbReference type="Gene3D" id="3.40.50.920">
    <property type="match status" value="1"/>
</dbReference>
<keyword evidence="8" id="KW-0479">Metal-binding</keyword>
<keyword evidence="11" id="KW-0786">Thiamine pyrophosphate</keyword>
<comment type="caution">
    <text evidence="14">The sequence shown here is derived from an EMBL/GenBank/DDBJ whole genome shotgun (WGS) entry which is preliminary data.</text>
</comment>
<dbReference type="EMBL" id="BONZ01000108">
    <property type="protein sequence ID" value="GIH20890.1"/>
    <property type="molecule type" value="Genomic_DNA"/>
</dbReference>
<dbReference type="GO" id="GO:0005737">
    <property type="term" value="C:cytoplasm"/>
    <property type="evidence" value="ECO:0007669"/>
    <property type="project" value="UniProtKB-ARBA"/>
</dbReference>
<keyword evidence="15" id="KW-1185">Reference proteome</keyword>
<reference evidence="14" key="1">
    <citation type="submission" date="2021-01" db="EMBL/GenBank/DDBJ databases">
        <title>Whole genome shotgun sequence of Rugosimonospora africana NBRC 104875.</title>
        <authorList>
            <person name="Komaki H."/>
            <person name="Tamura T."/>
        </authorList>
    </citation>
    <scope>NUCLEOTIDE SEQUENCE</scope>
    <source>
        <strain evidence="14">NBRC 104875</strain>
    </source>
</reference>
<comment type="cofactor">
    <cofactor evidence="3">
        <name>Mg(2+)</name>
        <dbReference type="ChEBI" id="CHEBI:18420"/>
    </cofactor>
</comment>
<dbReference type="Gene3D" id="3.40.50.970">
    <property type="match status" value="2"/>
</dbReference>
<evidence type="ECO:0000313" key="15">
    <source>
        <dbReference type="Proteomes" id="UP000642748"/>
    </source>
</evidence>
<feature type="region of interest" description="Disordered" evidence="12">
    <location>
        <begin position="1"/>
        <end position="43"/>
    </location>
</feature>
<dbReference type="GO" id="GO:0000287">
    <property type="term" value="F:magnesium ion binding"/>
    <property type="evidence" value="ECO:0007669"/>
    <property type="project" value="UniProtKB-ARBA"/>
</dbReference>
<keyword evidence="7" id="KW-0808">Transferase</keyword>
<comment type="subunit">
    <text evidence="6">Homodimer.</text>
</comment>
<evidence type="ECO:0000256" key="10">
    <source>
        <dbReference type="ARBA" id="ARBA00022842"/>
    </source>
</evidence>
<comment type="similarity">
    <text evidence="5">Belongs to the transketolase family.</text>
</comment>
<dbReference type="InterPro" id="IPR029061">
    <property type="entry name" value="THDP-binding"/>
</dbReference>
<dbReference type="AlphaFoldDB" id="A0A8J3VW10"/>
<dbReference type="Proteomes" id="UP000642748">
    <property type="component" value="Unassembled WGS sequence"/>
</dbReference>
<comment type="cofactor">
    <cofactor evidence="4">
        <name>thiamine diphosphate</name>
        <dbReference type="ChEBI" id="CHEBI:58937"/>
    </cofactor>
</comment>
<gene>
    <name evidence="14" type="ORF">Raf01_90620</name>
</gene>
<dbReference type="FunFam" id="3.40.50.970:FF:000129">
    <property type="entry name" value="Transketolase"/>
    <property type="match status" value="1"/>
</dbReference>
<feature type="domain" description="Transketolase-like pyrimidine-binding" evidence="13">
    <location>
        <begin position="395"/>
        <end position="557"/>
    </location>
</feature>
<dbReference type="Pfam" id="PF02779">
    <property type="entry name" value="Transket_pyr"/>
    <property type="match status" value="1"/>
</dbReference>
<evidence type="ECO:0000256" key="6">
    <source>
        <dbReference type="ARBA" id="ARBA00011738"/>
    </source>
</evidence>
<evidence type="ECO:0000256" key="8">
    <source>
        <dbReference type="ARBA" id="ARBA00022723"/>
    </source>
</evidence>
<feature type="compositionally biased region" description="Basic residues" evidence="12">
    <location>
        <begin position="1"/>
        <end position="10"/>
    </location>
</feature>
<evidence type="ECO:0000256" key="4">
    <source>
        <dbReference type="ARBA" id="ARBA00001964"/>
    </source>
</evidence>
<dbReference type="InterPro" id="IPR051424">
    <property type="entry name" value="Transketolase-like"/>
</dbReference>
<comment type="cofactor">
    <cofactor evidence="1">
        <name>Ca(2+)</name>
        <dbReference type="ChEBI" id="CHEBI:29108"/>
    </cofactor>
</comment>
<dbReference type="SUPFAM" id="SSF52518">
    <property type="entry name" value="Thiamin diphosphate-binding fold (THDP-binding)"/>
    <property type="match status" value="2"/>
</dbReference>
<proteinExistence type="inferred from homology"/>
<dbReference type="InterPro" id="IPR005474">
    <property type="entry name" value="Transketolase_N"/>
</dbReference>
<protein>
    <submittedName>
        <fullName evidence="14">Transketolase</fullName>
    </submittedName>
</protein>
<dbReference type="GO" id="GO:0004802">
    <property type="term" value="F:transketolase activity"/>
    <property type="evidence" value="ECO:0007669"/>
    <property type="project" value="TreeGrafter"/>
</dbReference>
<evidence type="ECO:0000256" key="1">
    <source>
        <dbReference type="ARBA" id="ARBA00001913"/>
    </source>
</evidence>
<sequence>MTGHHPRRVNRTGPASPHYPPASAGTALCRPVPSRERRTAAPVAARRGGVAVNVAGRAVGRPALRVGRLAGTGEAIMAVRTTTATGLRAADLEELGNLAAQLRADSVRSSSSAGSGHPSSSLSAADLLAVLLSRHLRYDWANPDNPANDHLIFSKGHASPLLYSVFKAAGAISDEELINTYRKFGSRLQGHPTPVLPWVDVATGSLGQGLPIGVGIALAGRCLDQLPYHVWVLCGDSEMAEGSIWEALDKASHYGLGNLTAMVDVNRLGQRGPTELEWDLDAYRRRVEAFGCEAIPIDGHDLEQIDAALTRARGAEHPTVVLARTVKGRGVPEIEDKNGFHGKPLKPDVAERAVAAFGGVREIVVPASPPDPVPARSPDGGGLVQLPQYEKGAKVATRKAYGEALLALGARPTVVALDGEVSDSTHAEDFAKAHPDRFFEMFISEQQMVSAAVGLQVRGYRPFVSTFAAFLSRAYDFIRMAAISRADLALSGSHAGVEIGADGPSQMGLEDLASMRAIHGSTVLYPCDAVSCAALVEQLADRAGISYLRTTRGTYPVLYDNGDSFPIGGSKQLRGGEDDRVALIGAGVTVHNCLAAADTLAGQGVSARVIDLYSVKPLDRDALVAAVRATGGRLVVVEDHYPQGGIGAAVLEALADLGEPLRVTHLAVRDLPTSGSSGELMDAAGIGTDAIVEAARALASVPA</sequence>
<evidence type="ECO:0000256" key="3">
    <source>
        <dbReference type="ARBA" id="ARBA00001946"/>
    </source>
</evidence>
<dbReference type="NCBIfam" id="NF004559">
    <property type="entry name" value="PRK05899.2-5"/>
    <property type="match status" value="1"/>
</dbReference>
<evidence type="ECO:0000259" key="13">
    <source>
        <dbReference type="SMART" id="SM00861"/>
    </source>
</evidence>
<dbReference type="CDD" id="cd07033">
    <property type="entry name" value="TPP_PYR_DXS_TK_like"/>
    <property type="match status" value="1"/>
</dbReference>
<evidence type="ECO:0000256" key="5">
    <source>
        <dbReference type="ARBA" id="ARBA00007131"/>
    </source>
</evidence>
<name>A0A8J3VW10_9ACTN</name>
<dbReference type="GO" id="GO:0030976">
    <property type="term" value="F:thiamine pyrophosphate binding"/>
    <property type="evidence" value="ECO:0007669"/>
    <property type="project" value="TreeGrafter"/>
</dbReference>
<evidence type="ECO:0000256" key="11">
    <source>
        <dbReference type="ARBA" id="ARBA00023052"/>
    </source>
</evidence>
<dbReference type="SUPFAM" id="SSF52922">
    <property type="entry name" value="TK C-terminal domain-like"/>
    <property type="match status" value="1"/>
</dbReference>
<dbReference type="InterPro" id="IPR005475">
    <property type="entry name" value="Transketolase-like_Pyr-bd"/>
</dbReference>
<keyword evidence="9" id="KW-0106">Calcium</keyword>